<dbReference type="PROSITE" id="PS50294">
    <property type="entry name" value="WD_REPEATS_REGION"/>
    <property type="match status" value="3"/>
</dbReference>
<dbReference type="InterPro" id="IPR057588">
    <property type="entry name" value="NWD1/2-like_WH"/>
</dbReference>
<feature type="domain" description="NWD1/2-like winged helix-turn-helix" evidence="5">
    <location>
        <begin position="573"/>
        <end position="685"/>
    </location>
</feature>
<dbReference type="InterPro" id="IPR011047">
    <property type="entry name" value="Quinoprotein_ADH-like_sf"/>
</dbReference>
<evidence type="ECO:0000313" key="6">
    <source>
        <dbReference type="EMBL" id="KAJ8408417.1"/>
    </source>
</evidence>
<dbReference type="InterPro" id="IPR015943">
    <property type="entry name" value="WD40/YVTN_repeat-like_dom_sf"/>
</dbReference>
<keyword evidence="1 3" id="KW-0853">WD repeat</keyword>
<evidence type="ECO:0008006" key="8">
    <source>
        <dbReference type="Google" id="ProtNLM"/>
    </source>
</evidence>
<dbReference type="InterPro" id="IPR007111">
    <property type="entry name" value="NACHT_NTPase"/>
</dbReference>
<dbReference type="InterPro" id="IPR043365">
    <property type="entry name" value="NWD1"/>
</dbReference>
<evidence type="ECO:0000256" key="1">
    <source>
        <dbReference type="ARBA" id="ARBA00022574"/>
    </source>
</evidence>
<dbReference type="Pfam" id="PF05729">
    <property type="entry name" value="NACHT"/>
    <property type="match status" value="1"/>
</dbReference>
<dbReference type="SUPFAM" id="SSF50998">
    <property type="entry name" value="Quinoprotein alcohol dehydrogenase-like"/>
    <property type="match status" value="2"/>
</dbReference>
<dbReference type="InterPro" id="IPR027417">
    <property type="entry name" value="P-loop_NTPase"/>
</dbReference>
<dbReference type="PANTHER" id="PTHR45013:SF1">
    <property type="entry name" value="NACHT DOMAIN- AND WD REPEAT-CONTAINING PROTEIN 1"/>
    <property type="match status" value="1"/>
</dbReference>
<feature type="repeat" description="WD" evidence="3">
    <location>
        <begin position="1136"/>
        <end position="1177"/>
    </location>
</feature>
<feature type="repeat" description="WD" evidence="3">
    <location>
        <begin position="921"/>
        <end position="962"/>
    </location>
</feature>
<evidence type="ECO:0000259" key="5">
    <source>
        <dbReference type="Pfam" id="PF25469"/>
    </source>
</evidence>
<proteinExistence type="predicted"/>
<reference evidence="6" key="1">
    <citation type="journal article" date="2023" name="Science">
        <title>Genome structures resolve the early diversification of teleost fishes.</title>
        <authorList>
            <person name="Parey E."/>
            <person name="Louis A."/>
            <person name="Montfort J."/>
            <person name="Bouchez O."/>
            <person name="Roques C."/>
            <person name="Iampietro C."/>
            <person name="Lluch J."/>
            <person name="Castinel A."/>
            <person name="Donnadieu C."/>
            <person name="Desvignes T."/>
            <person name="Floi Bucao C."/>
            <person name="Jouanno E."/>
            <person name="Wen M."/>
            <person name="Mejri S."/>
            <person name="Dirks R."/>
            <person name="Jansen H."/>
            <person name="Henkel C."/>
            <person name="Chen W.J."/>
            <person name="Zahm M."/>
            <person name="Cabau C."/>
            <person name="Klopp C."/>
            <person name="Thompson A.W."/>
            <person name="Robinson-Rechavi M."/>
            <person name="Braasch I."/>
            <person name="Lecointre G."/>
            <person name="Bobe J."/>
            <person name="Postlethwait J.H."/>
            <person name="Berthelot C."/>
            <person name="Roest Crollius H."/>
            <person name="Guiguen Y."/>
        </authorList>
    </citation>
    <scope>NUCLEOTIDE SEQUENCE</scope>
    <source>
        <strain evidence="6">NC1722</strain>
    </source>
</reference>
<accession>A0AAD7WT85</accession>
<feature type="domain" description="NACHT" evidence="4">
    <location>
        <begin position="356"/>
        <end position="519"/>
    </location>
</feature>
<name>A0AAD7WT85_9TELE</name>
<keyword evidence="2" id="KW-0677">Repeat</keyword>
<gene>
    <name evidence="6" type="ORF">AAFF_G00258310</name>
</gene>
<dbReference type="InterPro" id="IPR001680">
    <property type="entry name" value="WD40_rpt"/>
</dbReference>
<comment type="caution">
    <text evidence="6">The sequence shown here is derived from an EMBL/GenBank/DDBJ whole genome shotgun (WGS) entry which is preliminary data.</text>
</comment>
<protein>
    <recommendedName>
        <fullName evidence="8">NACHT domain- and WD repeat-containing protein 1</fullName>
    </recommendedName>
</protein>
<dbReference type="EMBL" id="JAINUG010000035">
    <property type="protein sequence ID" value="KAJ8408417.1"/>
    <property type="molecule type" value="Genomic_DNA"/>
</dbReference>
<dbReference type="SMART" id="SM00320">
    <property type="entry name" value="WD40"/>
    <property type="match status" value="9"/>
</dbReference>
<dbReference type="Gene3D" id="2.130.10.10">
    <property type="entry name" value="YVTN repeat-like/Quinoprotein amine dehydrogenase"/>
    <property type="match status" value="3"/>
</dbReference>
<feature type="repeat" description="WD" evidence="3">
    <location>
        <begin position="1396"/>
        <end position="1437"/>
    </location>
</feature>
<feature type="repeat" description="WD" evidence="3">
    <location>
        <begin position="1448"/>
        <end position="1482"/>
    </location>
</feature>
<dbReference type="InterPro" id="IPR019775">
    <property type="entry name" value="WD40_repeat_CS"/>
</dbReference>
<evidence type="ECO:0000256" key="3">
    <source>
        <dbReference type="PROSITE-ProRule" id="PRU00221"/>
    </source>
</evidence>
<dbReference type="PANTHER" id="PTHR45013">
    <property type="entry name" value="NACHT DOMAIN- AND WD REPEAT-CONTAINING PROTEIN 1"/>
    <property type="match status" value="1"/>
</dbReference>
<dbReference type="Pfam" id="PF00400">
    <property type="entry name" value="WD40"/>
    <property type="match status" value="5"/>
</dbReference>
<evidence type="ECO:0000256" key="2">
    <source>
        <dbReference type="ARBA" id="ARBA00022737"/>
    </source>
</evidence>
<feature type="repeat" description="WD" evidence="3">
    <location>
        <begin position="879"/>
        <end position="920"/>
    </location>
</feature>
<keyword evidence="7" id="KW-1185">Reference proteome</keyword>
<evidence type="ECO:0000313" key="7">
    <source>
        <dbReference type="Proteomes" id="UP001221898"/>
    </source>
</evidence>
<organism evidence="6 7">
    <name type="scientific">Aldrovandia affinis</name>
    <dbReference type="NCBI Taxonomy" id="143900"/>
    <lineage>
        <taxon>Eukaryota</taxon>
        <taxon>Metazoa</taxon>
        <taxon>Chordata</taxon>
        <taxon>Craniata</taxon>
        <taxon>Vertebrata</taxon>
        <taxon>Euteleostomi</taxon>
        <taxon>Actinopterygii</taxon>
        <taxon>Neopterygii</taxon>
        <taxon>Teleostei</taxon>
        <taxon>Notacanthiformes</taxon>
        <taxon>Halosauridae</taxon>
        <taxon>Aldrovandia</taxon>
    </lineage>
</organism>
<dbReference type="PROSITE" id="PS00678">
    <property type="entry name" value="WD_REPEATS_1"/>
    <property type="match status" value="2"/>
</dbReference>
<dbReference type="PROSITE" id="PS50082">
    <property type="entry name" value="WD_REPEATS_2"/>
    <property type="match status" value="5"/>
</dbReference>
<dbReference type="Pfam" id="PF25469">
    <property type="entry name" value="WHD_NWD1"/>
    <property type="match status" value="1"/>
</dbReference>
<sequence>MSTLSEALGLELLRGQPTDGPELWSNVVRVFISSSFSDMSREREALLEKAYPELQSFCQSLGLVFEVVDLRWGVRDTISVDHMTTELCLQEIQSCSAGKSLWPPADSRLIPENEFELLLSKLSKEKEAARLLTKWFWKDDNAVPPTYVLQPITTHFAHYDNTRPENAEEHEIDVVLWRLTEARVLRLLRTAVLQAEEDRDITAEQKHKFFKSVTEAEIEKGLLEFQQSDAYAVVFVRELPRLHKNYNHRNFSQFMDATADGLVDKEAQGLLSSLKARIYDLCTGSVNLHCVELKKVGIDPGRKDHGQYLKSLCEQFVSQMKAKISRAVAPPSVATRTGGPDDDLLSRASSCIWALGDGKTALMCKLAQETRGVLGPKLVVVQRLLGTSPLSSEIDSLLRSVCFQVCGAVGLSLPIAQTLNTHEYLVRFFHNLLAKMSRQRDSLLLILDSLDRLSEANYAHKLRWLPKELPSNVHVVVSTRDSGPPLLETLQGMITAPENFFKVEQLGIDQGREIISTYMGAARRRLTPDQHDVVLRGFQHSGHPLVLKLALDAAQLWASYTPMSDIQLGSTAQEAVSLLLENLEKKHGRQLVSSALGYIVSARDGLSETELRDVLSLDDEVLADIYQYWLPPCPTLVRLPPLLWSRLRHDLGEYLVERQTHGVSVLGLYHRQFTEMVQERYLSPEVKAKSHNLLADFFLGLWSQGRLKPVDLSSLKTKLNADRKVSPQPLWFAPGVANSRKLRELPYHLIQTGRFQELQQEVIGSADWLCCQTVACGIASVIEDLSVCAEASGCPETRLIRDTFLLLKPTLDFIDEQMDPCLLYTEIFARLHSLAEVYPSLIGRLCSECQDWFAACPNPVLIPSCSFFQSPGGALKTTLTGFRKGITAVDFHSEKMLLVAGSEDGKMIAWNLDELDDVHNFIGHTAAVWRLKVIGGGARCLSAACDGTLRLWSLQTGGQLYCIAIGYLDSAPLPAQIHVIEESAVIYCIDGAQVKAWNLETAEPLFQIAGGEGAGPAMLGVLKGAVASLSDTGLLTFYDRSTGLENKQACLATDKQKVTPTCMLSLQRHDKLIIGSKEGFLHLVSSDGGQTSNNLSAQLTFLSASENEKLLCAGYGNQIAVFNVQENAVQRFLPQAFQHEDTVLTAAAPCQRRVLITGCEDQSIRVWCLSTGYLLDTFTGMCADVTTLVVSEDIIISASNSACYLKLWQLDYDRKQKTSNCFPGNSPIITLSHNGDIVYFLKHRDQKEVVIWDCRTGTSTETIAVSAEVCCLELAPQKKLLFCGVKTGTILIYPLAIAPETLCIPPPQTLPTVRSIAVNQAEDRMAVAYEDGIFVFEITMRDSFPCVEGPIEKLPLSLLHSPISAIALPPDGRLLNGTECGEVMMYDFTTATAVPLDRHATQITCITVSSHGTYALIGSQDSTQRLWRLSPLELNHTMEYKGFFFEGVLCAAFSQNEQYVYTGSQDRTIKVWDVSSGSLLAVQYVYASVTKMLPFKDGFVAVSELGRVIKERFRCPDHIPDDYNPLQNLQGQCRVISRLSAPKNPVDTTKGEGEVECEPTHLPLTKTKSSPTCLLL</sequence>
<dbReference type="SUPFAM" id="SSF52540">
    <property type="entry name" value="P-loop containing nucleoside triphosphate hydrolases"/>
    <property type="match status" value="1"/>
</dbReference>
<dbReference type="Proteomes" id="UP001221898">
    <property type="component" value="Unassembled WGS sequence"/>
</dbReference>
<evidence type="ECO:0000259" key="4">
    <source>
        <dbReference type="Pfam" id="PF05729"/>
    </source>
</evidence>